<dbReference type="OrthoDB" id="416217at2759"/>
<dbReference type="CDD" id="cd00067">
    <property type="entry name" value="GAL4"/>
    <property type="match status" value="1"/>
</dbReference>
<protein>
    <submittedName>
        <fullName evidence="4">Zn(2)-C6 fungal-type transcription factor afumD</fullName>
    </submittedName>
</protein>
<feature type="region of interest" description="Disordered" evidence="2">
    <location>
        <begin position="1"/>
        <end position="60"/>
    </location>
</feature>
<evidence type="ECO:0000313" key="5">
    <source>
        <dbReference type="Proteomes" id="UP000756132"/>
    </source>
</evidence>
<evidence type="ECO:0000313" key="4">
    <source>
        <dbReference type="EMBL" id="UJO25355.1"/>
    </source>
</evidence>
<dbReference type="GeneID" id="71994069"/>
<evidence type="ECO:0000256" key="2">
    <source>
        <dbReference type="SAM" id="MobiDB-lite"/>
    </source>
</evidence>
<dbReference type="Pfam" id="PF00172">
    <property type="entry name" value="Zn_clus"/>
    <property type="match status" value="1"/>
</dbReference>
<feature type="domain" description="Zn(2)-C6 fungal-type" evidence="3">
    <location>
        <begin position="61"/>
        <end position="91"/>
    </location>
</feature>
<evidence type="ECO:0000259" key="3">
    <source>
        <dbReference type="PROSITE" id="PS50048"/>
    </source>
</evidence>
<feature type="compositionally biased region" description="Basic residues" evidence="2">
    <location>
        <begin position="49"/>
        <end position="60"/>
    </location>
</feature>
<reference evidence="4" key="1">
    <citation type="submission" date="2021-12" db="EMBL/GenBank/DDBJ databases">
        <authorList>
            <person name="Zaccaron A."/>
            <person name="Stergiopoulos I."/>
        </authorList>
    </citation>
    <scope>NUCLEOTIDE SEQUENCE</scope>
    <source>
        <strain evidence="4">Race5_Kim</strain>
    </source>
</reference>
<proteinExistence type="predicted"/>
<dbReference type="Gene3D" id="4.10.240.10">
    <property type="entry name" value="Zn(2)-C6 fungal-type DNA-binding domain"/>
    <property type="match status" value="1"/>
</dbReference>
<dbReference type="SMART" id="SM00066">
    <property type="entry name" value="GAL4"/>
    <property type="match status" value="1"/>
</dbReference>
<dbReference type="KEGG" id="ffu:CLAFUR5_14191"/>
<dbReference type="EMBL" id="CP090175">
    <property type="protein sequence ID" value="UJO25355.1"/>
    <property type="molecule type" value="Genomic_DNA"/>
</dbReference>
<keyword evidence="1" id="KW-0539">Nucleus</keyword>
<dbReference type="GO" id="GO:0001228">
    <property type="term" value="F:DNA-binding transcription activator activity, RNA polymerase II-specific"/>
    <property type="evidence" value="ECO:0007669"/>
    <property type="project" value="TreeGrafter"/>
</dbReference>
<dbReference type="SUPFAM" id="SSF57701">
    <property type="entry name" value="Zn2/Cys6 DNA-binding domain"/>
    <property type="match status" value="1"/>
</dbReference>
<reference evidence="4" key="2">
    <citation type="journal article" date="2022" name="Microb. Genom.">
        <title>A chromosome-scale genome assembly of the tomato pathogen Cladosporium fulvum reveals a compartmentalized genome architecture and the presence of a dispensable chromosome.</title>
        <authorList>
            <person name="Zaccaron A.Z."/>
            <person name="Chen L.H."/>
            <person name="Samaras A."/>
            <person name="Stergiopoulos I."/>
        </authorList>
    </citation>
    <scope>NUCLEOTIDE SEQUENCE</scope>
    <source>
        <strain evidence="4">Race5_Kim</strain>
    </source>
</reference>
<dbReference type="RefSeq" id="XP_047769721.1">
    <property type="nucleotide sequence ID" value="XM_047913339.1"/>
</dbReference>
<dbReference type="PANTHER" id="PTHR47784:SF5">
    <property type="entry name" value="STEROL UPTAKE CONTROL PROTEIN 2"/>
    <property type="match status" value="1"/>
</dbReference>
<accession>A0A9Q8PMV0</accession>
<keyword evidence="5" id="KW-1185">Reference proteome</keyword>
<dbReference type="Proteomes" id="UP000756132">
    <property type="component" value="Chromosome 13"/>
</dbReference>
<dbReference type="InterPro" id="IPR001138">
    <property type="entry name" value="Zn2Cys6_DnaBD"/>
</dbReference>
<dbReference type="PROSITE" id="PS00463">
    <property type="entry name" value="ZN2_CY6_FUNGAL_1"/>
    <property type="match status" value="1"/>
</dbReference>
<dbReference type="AlphaFoldDB" id="A0A9Q8PMV0"/>
<evidence type="ECO:0000256" key="1">
    <source>
        <dbReference type="ARBA" id="ARBA00023242"/>
    </source>
</evidence>
<gene>
    <name evidence="4" type="ORF">CLAFUR5_14191</name>
</gene>
<dbReference type="InterPro" id="IPR053157">
    <property type="entry name" value="Sterol_Uptake_Regulator"/>
</dbReference>
<sequence>MDRIGSGSEATANGALHEHSAQDSQHSHGSARSHGSRSSRTPTPARESKKPRAPHTKSRQGCLRCKRRRVKCNEQRPKCRACQIRNESCKYPDLVACSTCLRTDCICFNDPIPPAQQRADDSAVDFEFIYHYGRFTYDTVAVEPITENAKPLFQPPACLQHPFLMDLFMALAATHLATSNPAEASKYIVHAIRYQNRAFGRFSGVLVDPKVEDCLPMFLFSAMLGILQLALSRVPRPTDQSQSIPPIETLLELRRLWRGSKSILQHSRGIMSSENYQSIFDDDEAPRREHLKTPVSDKDLQGECYGPLNDLLNLVDATFPTDSTSFPIPIQEIDPAAVSDDEACKLAVAWLRRITGLHLSSRPAQLLAWPVVIPEKFLHLVQAENPRAQAICACYGFLLRRLNDRWWAHGFGQDLILQLASPRNRAIYAEFYRRLFESAMTDG</sequence>
<organism evidence="4 5">
    <name type="scientific">Passalora fulva</name>
    <name type="common">Tomato leaf mold</name>
    <name type="synonym">Cladosporium fulvum</name>
    <dbReference type="NCBI Taxonomy" id="5499"/>
    <lineage>
        <taxon>Eukaryota</taxon>
        <taxon>Fungi</taxon>
        <taxon>Dikarya</taxon>
        <taxon>Ascomycota</taxon>
        <taxon>Pezizomycotina</taxon>
        <taxon>Dothideomycetes</taxon>
        <taxon>Dothideomycetidae</taxon>
        <taxon>Mycosphaerellales</taxon>
        <taxon>Mycosphaerellaceae</taxon>
        <taxon>Fulvia</taxon>
    </lineage>
</organism>
<dbReference type="PROSITE" id="PS50048">
    <property type="entry name" value="ZN2_CY6_FUNGAL_2"/>
    <property type="match status" value="1"/>
</dbReference>
<name>A0A9Q8PMV0_PASFU</name>
<dbReference type="InterPro" id="IPR036864">
    <property type="entry name" value="Zn2-C6_fun-type_DNA-bd_sf"/>
</dbReference>
<dbReference type="GO" id="GO:0008270">
    <property type="term" value="F:zinc ion binding"/>
    <property type="evidence" value="ECO:0007669"/>
    <property type="project" value="InterPro"/>
</dbReference>
<dbReference type="PANTHER" id="PTHR47784">
    <property type="entry name" value="STEROL UPTAKE CONTROL PROTEIN 2"/>
    <property type="match status" value="1"/>
</dbReference>